<name>A0A8H4LN77_9HYPO</name>
<gene>
    <name evidence="2" type="ORF">FALBO_1794</name>
</gene>
<keyword evidence="3" id="KW-1185">Reference proteome</keyword>
<dbReference type="Proteomes" id="UP000554235">
    <property type="component" value="Unassembled WGS sequence"/>
</dbReference>
<feature type="region of interest" description="Disordered" evidence="1">
    <location>
        <begin position="1"/>
        <end position="83"/>
    </location>
</feature>
<dbReference type="OrthoDB" id="5099324at2759"/>
<evidence type="ECO:0000313" key="3">
    <source>
        <dbReference type="Proteomes" id="UP000554235"/>
    </source>
</evidence>
<evidence type="ECO:0008006" key="4">
    <source>
        <dbReference type="Google" id="ProtNLM"/>
    </source>
</evidence>
<proteinExistence type="predicted"/>
<evidence type="ECO:0000313" key="2">
    <source>
        <dbReference type="EMBL" id="KAF4471297.1"/>
    </source>
</evidence>
<dbReference type="AlphaFoldDB" id="A0A8H4LN77"/>
<reference evidence="2 3" key="1">
    <citation type="submission" date="2020-01" db="EMBL/GenBank/DDBJ databases">
        <title>Identification and distribution of gene clusters putatively required for synthesis of sphingolipid metabolism inhibitors in phylogenetically diverse species of the filamentous fungus Fusarium.</title>
        <authorList>
            <person name="Kim H.-S."/>
            <person name="Busman M."/>
            <person name="Brown D.W."/>
            <person name="Divon H."/>
            <person name="Uhlig S."/>
            <person name="Proctor R.H."/>
        </authorList>
    </citation>
    <scope>NUCLEOTIDE SEQUENCE [LARGE SCALE GENOMIC DNA]</scope>
    <source>
        <strain evidence="2 3">NRRL 20459</strain>
    </source>
</reference>
<evidence type="ECO:0000256" key="1">
    <source>
        <dbReference type="SAM" id="MobiDB-lite"/>
    </source>
</evidence>
<feature type="compositionally biased region" description="Low complexity" evidence="1">
    <location>
        <begin position="14"/>
        <end position="81"/>
    </location>
</feature>
<dbReference type="EMBL" id="JAADYS010000227">
    <property type="protein sequence ID" value="KAF4471297.1"/>
    <property type="molecule type" value="Genomic_DNA"/>
</dbReference>
<protein>
    <recommendedName>
        <fullName evidence="4">CBM-cenC domain-containing protein</fullName>
    </recommendedName>
</protein>
<comment type="caution">
    <text evidence="2">The sequence shown here is derived from an EMBL/GenBank/DDBJ whole genome shotgun (WGS) entry which is preliminary data.</text>
</comment>
<sequence>MGILGANAGPCRPTTVTSLTETSSVTTVESSSTGLTETSSTSLSETTTSLVETSSTTITETSSQTLSETSSTALETSTTSEAPSCVETQVVVNPSFDDNNGAPWTGSGSVTTNDPNSGSHAWAINFYNGFGNANFAQTLNDLDGTYELTYFYHAASWVNGGSGFSCNIQPMVGDQSLPGTYPYEINSWTSDSQTWSSGGGPVAQTDLSFSITCFGEFDQLTIAFDDVTFTRVCSE</sequence>
<accession>A0A8H4LN77</accession>
<organism evidence="2 3">
    <name type="scientific">Fusarium albosuccineum</name>
    <dbReference type="NCBI Taxonomy" id="1237068"/>
    <lineage>
        <taxon>Eukaryota</taxon>
        <taxon>Fungi</taxon>
        <taxon>Dikarya</taxon>
        <taxon>Ascomycota</taxon>
        <taxon>Pezizomycotina</taxon>
        <taxon>Sordariomycetes</taxon>
        <taxon>Hypocreomycetidae</taxon>
        <taxon>Hypocreales</taxon>
        <taxon>Nectriaceae</taxon>
        <taxon>Fusarium</taxon>
        <taxon>Fusarium decemcellulare species complex</taxon>
    </lineage>
</organism>